<dbReference type="EMBL" id="VWRR01000009">
    <property type="protein sequence ID" value="KAF6002837.1"/>
    <property type="molecule type" value="Genomic_DNA"/>
</dbReference>
<dbReference type="GO" id="GO:0003874">
    <property type="term" value="F:6-pyruvoyltetrahydropterin synthase activity"/>
    <property type="evidence" value="ECO:0007669"/>
    <property type="project" value="UniProtKB-EC"/>
</dbReference>
<evidence type="ECO:0000256" key="2">
    <source>
        <dbReference type="ARBA" id="ARBA00005126"/>
    </source>
</evidence>
<dbReference type="InterPro" id="IPR038418">
    <property type="entry name" value="6-PTP_synth/QueD_sf"/>
</dbReference>
<evidence type="ECO:0000256" key="3">
    <source>
        <dbReference type="ARBA" id="ARBA00009164"/>
    </source>
</evidence>
<dbReference type="InterPro" id="IPR007115">
    <property type="entry name" value="6-PTP_synth/QueD"/>
</dbReference>
<proteinExistence type="inferred from homology"/>
<comment type="similarity">
    <text evidence="3">Belongs to the PTPS family.</text>
</comment>
<evidence type="ECO:0000256" key="1">
    <source>
        <dbReference type="ARBA" id="ARBA00001947"/>
    </source>
</evidence>
<dbReference type="GO" id="GO:0006729">
    <property type="term" value="P:tetrahydrobiopterin biosynthetic process"/>
    <property type="evidence" value="ECO:0007669"/>
    <property type="project" value="UniProtKB-UniPathway"/>
</dbReference>
<dbReference type="GO" id="GO:0046872">
    <property type="term" value="F:metal ion binding"/>
    <property type="evidence" value="ECO:0007669"/>
    <property type="project" value="UniProtKB-KW"/>
</dbReference>
<dbReference type="SUPFAM" id="SSF55620">
    <property type="entry name" value="Tetrahydrobiopterin biosynthesis enzymes-like"/>
    <property type="match status" value="1"/>
</dbReference>
<dbReference type="EC" id="4.2.3.12" evidence="4"/>
<evidence type="ECO:0000313" key="10">
    <source>
        <dbReference type="Proteomes" id="UP000530660"/>
    </source>
</evidence>
<evidence type="ECO:0000256" key="5">
    <source>
        <dbReference type="ARBA" id="ARBA00022723"/>
    </source>
</evidence>
<dbReference type="PANTHER" id="PTHR12589:SF7">
    <property type="entry name" value="6-PYRUVOYL TETRAHYDROBIOPTERIN SYNTHASE"/>
    <property type="match status" value="1"/>
</dbReference>
<evidence type="ECO:0000313" key="9">
    <source>
        <dbReference type="EMBL" id="KAF6002837.1"/>
    </source>
</evidence>
<comment type="caution">
    <text evidence="9">The sequence shown here is derived from an EMBL/GenBank/DDBJ whole genome shotgun (WGS) entry which is preliminary data.</text>
</comment>
<keyword evidence="7" id="KW-0783">Tetrahydrobiopterin biosynthesis</keyword>
<dbReference type="UniPathway" id="UPA00849">
    <property type="reaction ID" value="UER00819"/>
</dbReference>
<dbReference type="FunFam" id="3.30.479.10:FF:000003">
    <property type="entry name" value="6-pyruvoyl tetrahydrobiopterin synthase"/>
    <property type="match status" value="1"/>
</dbReference>
<gene>
    <name evidence="9" type="ORF">F1559_004276</name>
</gene>
<dbReference type="AlphaFoldDB" id="A0A7J7IJZ2"/>
<comment type="pathway">
    <text evidence="2">Cofactor biosynthesis; tetrahydrobiopterin biosynthesis; tetrahydrobiopterin from 7,8-dihydroneopterin triphosphate: step 1/3.</text>
</comment>
<accession>A0A7J7IJZ2</accession>
<dbReference type="Proteomes" id="UP000530660">
    <property type="component" value="Unassembled WGS sequence"/>
</dbReference>
<evidence type="ECO:0000256" key="6">
    <source>
        <dbReference type="ARBA" id="ARBA00022833"/>
    </source>
</evidence>
<dbReference type="OrthoDB" id="4419at2759"/>
<evidence type="ECO:0000256" key="7">
    <source>
        <dbReference type="ARBA" id="ARBA00023007"/>
    </source>
</evidence>
<keyword evidence="10" id="KW-1185">Reference proteome</keyword>
<protein>
    <recommendedName>
        <fullName evidence="4">6-pyruvoyltetrahydropterin synthase</fullName>
        <ecNumber evidence="4">4.2.3.12</ecNumber>
    </recommendedName>
</protein>
<comment type="cofactor">
    <cofactor evidence="1">
        <name>Zn(2+)</name>
        <dbReference type="ChEBI" id="CHEBI:29105"/>
    </cofactor>
</comment>
<evidence type="ECO:0000256" key="4">
    <source>
        <dbReference type="ARBA" id="ARBA00013100"/>
    </source>
</evidence>
<name>A0A7J7IJZ2_9RHOD</name>
<dbReference type="GO" id="GO:0005739">
    <property type="term" value="C:mitochondrion"/>
    <property type="evidence" value="ECO:0007669"/>
    <property type="project" value="TreeGrafter"/>
</dbReference>
<dbReference type="PANTHER" id="PTHR12589">
    <property type="entry name" value="PYRUVOYL TETRAHYDROBIOPTERIN SYNTHASE"/>
    <property type="match status" value="1"/>
</dbReference>
<evidence type="ECO:0000256" key="8">
    <source>
        <dbReference type="ARBA" id="ARBA00023239"/>
    </source>
</evidence>
<dbReference type="Gene3D" id="3.30.479.10">
    <property type="entry name" value="6-pyruvoyl tetrahydropterin synthase/QueD"/>
    <property type="match status" value="1"/>
</dbReference>
<organism evidence="9 10">
    <name type="scientific">Cyanidiococcus yangmingshanensis</name>
    <dbReference type="NCBI Taxonomy" id="2690220"/>
    <lineage>
        <taxon>Eukaryota</taxon>
        <taxon>Rhodophyta</taxon>
        <taxon>Bangiophyceae</taxon>
        <taxon>Cyanidiales</taxon>
        <taxon>Cyanidiaceae</taxon>
        <taxon>Cyanidiococcus</taxon>
    </lineage>
</organism>
<dbReference type="Pfam" id="PF01242">
    <property type="entry name" value="PTPS"/>
    <property type="match status" value="1"/>
</dbReference>
<sequence length="174" mass="19598">MVCYKKPVVELSRVETFSACHCLRVGELTLEENTKLFGKCARRHGHNYVLEVTVRGPLDAQTGMVLDMRLLKDTIEEHVLQRLDHSSIDEELEEFSGSAASETTGRAPATTENLAVAIWERLRPHLGVYLYRVRLWETDKNAVTFYGDYESDAHSGCVGQEHGLNSPVVNRATH</sequence>
<keyword evidence="8" id="KW-0456">Lyase</keyword>
<reference evidence="9 10" key="1">
    <citation type="journal article" date="2020" name="J. Phycol.">
        <title>Comparative genome analysis reveals Cyanidiococcus gen. nov., a new extremophilic red algal genus sister to Cyanidioschyzon (Cyanidioschyzonaceae, Rhodophyta).</title>
        <authorList>
            <person name="Liu S.-L."/>
            <person name="Chiang Y.-R."/>
            <person name="Yoon H.S."/>
            <person name="Fu H.-Y."/>
        </authorList>
    </citation>
    <scope>NUCLEOTIDE SEQUENCE [LARGE SCALE GENOMIC DNA]</scope>
    <source>
        <strain evidence="9 10">THAL066</strain>
    </source>
</reference>
<keyword evidence="5" id="KW-0479">Metal-binding</keyword>
<keyword evidence="6" id="KW-0862">Zinc</keyword>